<evidence type="ECO:0000256" key="6">
    <source>
        <dbReference type="SAM" id="MobiDB-lite"/>
    </source>
</evidence>
<feature type="compositionally biased region" description="Basic and acidic residues" evidence="6">
    <location>
        <begin position="133"/>
        <end position="150"/>
    </location>
</feature>
<keyword evidence="5" id="KW-0539">Nucleus</keyword>
<evidence type="ECO:0000313" key="8">
    <source>
        <dbReference type="EMBL" id="GMI46277.1"/>
    </source>
</evidence>
<dbReference type="InterPro" id="IPR007852">
    <property type="entry name" value="Cdc73/Parafibromin"/>
</dbReference>
<sequence length="443" mass="49258">MADVPLKLLKVYGSNPTLFQSIAIEKQGEDAVMVNFPIPPEADPAHGAVKEIIGDAKEYKVNGMESVGYQGGGGVKFAILAAYYFLKYKKYVDVFKACKKYGVQPVKTTDREGLKEFLQGAEKGKSSSVESSAKGKEKDKGSSRDREKEKARRKAASNSQKKKKMEAVSSHKIMQTLQAQDKGDEGSAQVTQHFDFLEVGDLKAQADKVEENRASVTKITTHETAVATTTALLKSVDPTKDLNVALRFFETSRSKGKRGREEKKALATSNAKAKRAKMKGNPIIVVPNAMTATINMANAKQFFGNAEYVDSNELRRKDGYKKPKLVEVKRRIAKTNKDVTFEIIDDAKMLKSGDWNRIVAVLAQGKEWQFKGWHKPDPVDVFSHAFGFHVVIEGAPVPEMLAKWAVKVSKISRDKRGLDSVTHSQFWTNLEAWMRVHRPGICD</sequence>
<comment type="caution">
    <text evidence="8">The sequence shown here is derived from an EMBL/GenBank/DDBJ whole genome shotgun (WGS) entry which is preliminary data.</text>
</comment>
<dbReference type="PANTHER" id="PTHR12466:SF8">
    <property type="entry name" value="PARAFIBROMIN"/>
    <property type="match status" value="1"/>
</dbReference>
<gene>
    <name evidence="8" type="ORF">TrCOL_g325</name>
</gene>
<protein>
    <recommendedName>
        <fullName evidence="7">Cell division control protein 73 C-terminal domain-containing protein</fullName>
    </recommendedName>
</protein>
<dbReference type="InterPro" id="IPR031336">
    <property type="entry name" value="CDC73_C"/>
</dbReference>
<evidence type="ECO:0000256" key="1">
    <source>
        <dbReference type="ARBA" id="ARBA00004123"/>
    </source>
</evidence>
<dbReference type="GO" id="GO:0006368">
    <property type="term" value="P:transcription elongation by RNA polymerase II"/>
    <property type="evidence" value="ECO:0007669"/>
    <property type="project" value="InterPro"/>
</dbReference>
<dbReference type="GO" id="GO:0000993">
    <property type="term" value="F:RNA polymerase II complex binding"/>
    <property type="evidence" value="ECO:0007669"/>
    <property type="project" value="TreeGrafter"/>
</dbReference>
<dbReference type="Proteomes" id="UP001165065">
    <property type="component" value="Unassembled WGS sequence"/>
</dbReference>
<dbReference type="GO" id="GO:0032968">
    <property type="term" value="P:positive regulation of transcription elongation by RNA polymerase II"/>
    <property type="evidence" value="ECO:0007669"/>
    <property type="project" value="TreeGrafter"/>
</dbReference>
<keyword evidence="9" id="KW-1185">Reference proteome</keyword>
<feature type="region of interest" description="Disordered" evidence="6">
    <location>
        <begin position="118"/>
        <end position="170"/>
    </location>
</feature>
<dbReference type="Gene3D" id="3.40.50.11990">
    <property type="entry name" value="RNA polymerase II accessory factor, Cdc73 C-terminal domain"/>
    <property type="match status" value="1"/>
</dbReference>
<dbReference type="Pfam" id="PF05179">
    <property type="entry name" value="CDC73_C"/>
    <property type="match status" value="1"/>
</dbReference>
<evidence type="ECO:0000256" key="4">
    <source>
        <dbReference type="ARBA" id="ARBA00023163"/>
    </source>
</evidence>
<dbReference type="EMBL" id="BRYA01000290">
    <property type="protein sequence ID" value="GMI46277.1"/>
    <property type="molecule type" value="Genomic_DNA"/>
</dbReference>
<organism evidence="8 9">
    <name type="scientific">Triparma columacea</name>
    <dbReference type="NCBI Taxonomy" id="722753"/>
    <lineage>
        <taxon>Eukaryota</taxon>
        <taxon>Sar</taxon>
        <taxon>Stramenopiles</taxon>
        <taxon>Ochrophyta</taxon>
        <taxon>Bolidophyceae</taxon>
        <taxon>Parmales</taxon>
        <taxon>Triparmaceae</taxon>
        <taxon>Triparma</taxon>
    </lineage>
</organism>
<reference evidence="9" key="1">
    <citation type="journal article" date="2023" name="Commun. Biol.">
        <title>Genome analysis of Parmales, the sister group of diatoms, reveals the evolutionary specialization of diatoms from phago-mixotrophs to photoautotrophs.</title>
        <authorList>
            <person name="Ban H."/>
            <person name="Sato S."/>
            <person name="Yoshikawa S."/>
            <person name="Yamada K."/>
            <person name="Nakamura Y."/>
            <person name="Ichinomiya M."/>
            <person name="Sato N."/>
            <person name="Blanc-Mathieu R."/>
            <person name="Endo H."/>
            <person name="Kuwata A."/>
            <person name="Ogata H."/>
        </authorList>
    </citation>
    <scope>NUCLEOTIDE SEQUENCE [LARGE SCALE GENOMIC DNA]</scope>
</reference>
<evidence type="ECO:0000313" key="9">
    <source>
        <dbReference type="Proteomes" id="UP001165065"/>
    </source>
</evidence>
<keyword evidence="3" id="KW-0805">Transcription regulation</keyword>
<dbReference type="OrthoDB" id="2186602at2759"/>
<comment type="similarity">
    <text evidence="2">Belongs to the CDC73 family.</text>
</comment>
<evidence type="ECO:0000256" key="3">
    <source>
        <dbReference type="ARBA" id="ARBA00023015"/>
    </source>
</evidence>
<evidence type="ECO:0000259" key="7">
    <source>
        <dbReference type="Pfam" id="PF05179"/>
    </source>
</evidence>
<dbReference type="InterPro" id="IPR038103">
    <property type="entry name" value="CDC73_C_sf"/>
</dbReference>
<evidence type="ECO:0000256" key="5">
    <source>
        <dbReference type="ARBA" id="ARBA00023242"/>
    </source>
</evidence>
<accession>A0A9W7GLR5</accession>
<dbReference type="FunFam" id="3.40.50.11990:FF:000002">
    <property type="entry name" value="protein CDC73 homolog"/>
    <property type="match status" value="1"/>
</dbReference>
<feature type="compositionally biased region" description="Basic residues" evidence="6">
    <location>
        <begin position="151"/>
        <end position="164"/>
    </location>
</feature>
<evidence type="ECO:0000256" key="2">
    <source>
        <dbReference type="ARBA" id="ARBA00010427"/>
    </source>
</evidence>
<dbReference type="GO" id="GO:0016593">
    <property type="term" value="C:Cdc73/Paf1 complex"/>
    <property type="evidence" value="ECO:0007669"/>
    <property type="project" value="InterPro"/>
</dbReference>
<comment type="subcellular location">
    <subcellularLocation>
        <location evidence="1">Nucleus</location>
    </subcellularLocation>
</comment>
<proteinExistence type="inferred from homology"/>
<feature type="domain" description="Cell division control protein 73 C-terminal" evidence="7">
    <location>
        <begin position="280"/>
        <end position="433"/>
    </location>
</feature>
<name>A0A9W7GLR5_9STRA</name>
<dbReference type="AlphaFoldDB" id="A0A9W7GLR5"/>
<keyword evidence="4" id="KW-0804">Transcription</keyword>
<dbReference type="PANTHER" id="PTHR12466">
    <property type="entry name" value="CDC73 DOMAIN PROTEIN"/>
    <property type="match status" value="1"/>
</dbReference>